<dbReference type="Proteomes" id="UP001189429">
    <property type="component" value="Unassembled WGS sequence"/>
</dbReference>
<proteinExistence type="predicted"/>
<evidence type="ECO:0000313" key="2">
    <source>
        <dbReference type="EMBL" id="CAK0823556.1"/>
    </source>
</evidence>
<organism evidence="2 3">
    <name type="scientific">Prorocentrum cordatum</name>
    <dbReference type="NCBI Taxonomy" id="2364126"/>
    <lineage>
        <taxon>Eukaryota</taxon>
        <taxon>Sar</taxon>
        <taxon>Alveolata</taxon>
        <taxon>Dinophyceae</taxon>
        <taxon>Prorocentrales</taxon>
        <taxon>Prorocentraceae</taxon>
        <taxon>Prorocentrum</taxon>
    </lineage>
</organism>
<sequence>SDRRARCGSSVLRPSDWAPSRRPEGRGTKCHSCPGSHSLRVAEGDVPRAQTSDDVQEDTPDPAPTRAQSTIASSTPRRRRSGDVGFVLCLRRLQREAAGALPAPAAAAGAGSSPRAGRAAVAATPVVSQPSAR</sequence>
<name>A0ABN9RW42_9DINO</name>
<dbReference type="EMBL" id="CAUYUJ010008315">
    <property type="protein sequence ID" value="CAK0823556.1"/>
    <property type="molecule type" value="Genomic_DNA"/>
</dbReference>
<evidence type="ECO:0000313" key="3">
    <source>
        <dbReference type="Proteomes" id="UP001189429"/>
    </source>
</evidence>
<evidence type="ECO:0000256" key="1">
    <source>
        <dbReference type="SAM" id="MobiDB-lite"/>
    </source>
</evidence>
<gene>
    <name evidence="2" type="ORF">PCOR1329_LOCUS24219</name>
</gene>
<reference evidence="2" key="1">
    <citation type="submission" date="2023-10" db="EMBL/GenBank/DDBJ databases">
        <authorList>
            <person name="Chen Y."/>
            <person name="Shah S."/>
            <person name="Dougan E. K."/>
            <person name="Thang M."/>
            <person name="Chan C."/>
        </authorList>
    </citation>
    <scope>NUCLEOTIDE SEQUENCE [LARGE SCALE GENOMIC DNA]</scope>
</reference>
<feature type="region of interest" description="Disordered" evidence="1">
    <location>
        <begin position="99"/>
        <end position="133"/>
    </location>
</feature>
<feature type="compositionally biased region" description="Polar residues" evidence="1">
    <location>
        <begin position="66"/>
        <end position="75"/>
    </location>
</feature>
<feature type="compositionally biased region" description="Low complexity" evidence="1">
    <location>
        <begin position="99"/>
        <end position="126"/>
    </location>
</feature>
<feature type="region of interest" description="Disordered" evidence="1">
    <location>
        <begin position="1"/>
        <end position="80"/>
    </location>
</feature>
<keyword evidence="3" id="KW-1185">Reference proteome</keyword>
<comment type="caution">
    <text evidence="2">The sequence shown here is derived from an EMBL/GenBank/DDBJ whole genome shotgun (WGS) entry which is preliminary data.</text>
</comment>
<feature type="non-terminal residue" evidence="2">
    <location>
        <position position="133"/>
    </location>
</feature>
<protein>
    <submittedName>
        <fullName evidence="2">Uncharacterized protein</fullName>
    </submittedName>
</protein>
<accession>A0ABN9RW42</accession>
<feature type="non-terminal residue" evidence="2">
    <location>
        <position position="1"/>
    </location>
</feature>